<gene>
    <name evidence="1" type="ORF">ERS008529_03894</name>
</gene>
<reference evidence="2" key="1">
    <citation type="submission" date="2015-03" db="EMBL/GenBank/DDBJ databases">
        <authorList>
            <consortium name="Pathogen Informatics"/>
        </authorList>
    </citation>
    <scope>NUCLEOTIDE SEQUENCE [LARGE SCALE GENOMIC DNA]</scope>
    <source>
        <strain evidence="2">A125KOH2</strain>
    </source>
</reference>
<dbReference type="SUPFAM" id="SSF46894">
    <property type="entry name" value="C-terminal effector domain of the bipartite response regulators"/>
    <property type="match status" value="1"/>
</dbReference>
<organism evidence="1 2">
    <name type="scientific">Yersinia pekkanenii</name>
    <dbReference type="NCBI Taxonomy" id="1288385"/>
    <lineage>
        <taxon>Bacteria</taxon>
        <taxon>Pseudomonadati</taxon>
        <taxon>Pseudomonadota</taxon>
        <taxon>Gammaproteobacteria</taxon>
        <taxon>Enterobacterales</taxon>
        <taxon>Yersiniaceae</taxon>
        <taxon>Yersinia</taxon>
    </lineage>
</organism>
<evidence type="ECO:0000313" key="1">
    <source>
        <dbReference type="EMBL" id="CNI39633.1"/>
    </source>
</evidence>
<dbReference type="GO" id="GO:0006355">
    <property type="term" value="P:regulation of DNA-templated transcription"/>
    <property type="evidence" value="ECO:0007669"/>
    <property type="project" value="InterPro"/>
</dbReference>
<dbReference type="RefSeq" id="WP_049614758.1">
    <property type="nucleotide sequence ID" value="NZ_CQAZ01000046.1"/>
</dbReference>
<dbReference type="Proteomes" id="UP000045840">
    <property type="component" value="Unassembled WGS sequence"/>
</dbReference>
<accession>A0A0T9R1G4</accession>
<sequence length="253" mass="29642">MATHDPIDLHDRSQAFHKEFFNHHLVGADPWYIKDAESCYVSASKAWYELISLPLDIMLAGKKGRDTFSLMFPLEQEMSSHERYVRESGNPIELLVINKFIEERSFTPFVFSIRKFSNDLTITKVTRPSNFDVDYYLLDEVSTCYLIKGGEKLSIHDFIDSLSEKNPLNIFTHREWDIGWLIVMGYTHKEISHHLDIRKSYVDNMAVKIYSSLGGGADRDIFKFVSSVLGWWQFIPYTFINKPKIFPYMLHMY</sequence>
<dbReference type="AlphaFoldDB" id="A0A0T9R1G4"/>
<proteinExistence type="predicted"/>
<dbReference type="GO" id="GO:0003677">
    <property type="term" value="F:DNA binding"/>
    <property type="evidence" value="ECO:0007669"/>
    <property type="project" value="InterPro"/>
</dbReference>
<protein>
    <submittedName>
        <fullName evidence="1">LuxR family transcription regulatory protein</fullName>
    </submittedName>
</protein>
<name>A0A0T9R1G4_9GAMM</name>
<dbReference type="InterPro" id="IPR016032">
    <property type="entry name" value="Sig_transdc_resp-reg_C-effctor"/>
</dbReference>
<evidence type="ECO:0000313" key="2">
    <source>
        <dbReference type="Proteomes" id="UP000045840"/>
    </source>
</evidence>
<dbReference type="EMBL" id="CQAZ01000046">
    <property type="protein sequence ID" value="CNI39633.1"/>
    <property type="molecule type" value="Genomic_DNA"/>
</dbReference>
<dbReference type="InterPro" id="IPR036388">
    <property type="entry name" value="WH-like_DNA-bd_sf"/>
</dbReference>
<dbReference type="Gene3D" id="1.10.10.10">
    <property type="entry name" value="Winged helix-like DNA-binding domain superfamily/Winged helix DNA-binding domain"/>
    <property type="match status" value="1"/>
</dbReference>